<evidence type="ECO:0000313" key="2">
    <source>
        <dbReference type="EMBL" id="GGH27777.1"/>
    </source>
</evidence>
<sequence length="273" mass="32342">MSNQFSVPTLYFDGQFIDVLWDNHDNVMKWFEKYFAWNIQRQEGWKVDPRCLQGRMTNTNWGTWLVSYITNSRLPHHFAERGTVESNIRLCFRVSELQKQHSKLMEDGIRVSPIYDGPGRTRYFDFWATTEGIRITLQEDLSLRNDGLLPSWVRVGVSNLQDSIEWYKQYMGMSLVRDEINHGYVLMKLRLNHQEEDSLWIVEQLSDEAYKGKVDGQVQPICWIKNREDFFKYHQYLLDCGIETSEVGGFLIRGMVSFHFYDLDGNRFNISSM</sequence>
<protein>
    <recommendedName>
        <fullName evidence="1">VOC domain-containing protein</fullName>
    </recommendedName>
</protein>
<evidence type="ECO:0000259" key="1">
    <source>
        <dbReference type="PROSITE" id="PS51819"/>
    </source>
</evidence>
<evidence type="ECO:0000313" key="3">
    <source>
        <dbReference type="Proteomes" id="UP000659344"/>
    </source>
</evidence>
<organism evidence="2 3">
    <name type="scientific">Paenibacillus segetis</name>
    <dbReference type="NCBI Taxonomy" id="1325360"/>
    <lineage>
        <taxon>Bacteria</taxon>
        <taxon>Bacillati</taxon>
        <taxon>Bacillota</taxon>
        <taxon>Bacilli</taxon>
        <taxon>Bacillales</taxon>
        <taxon>Paenibacillaceae</taxon>
        <taxon>Paenibacillus</taxon>
    </lineage>
</organism>
<dbReference type="InterPro" id="IPR004360">
    <property type="entry name" value="Glyas_Fos-R_dOase_dom"/>
</dbReference>
<gene>
    <name evidence="2" type="ORF">GCM10008013_29410</name>
</gene>
<dbReference type="SUPFAM" id="SSF54593">
    <property type="entry name" value="Glyoxalase/Bleomycin resistance protein/Dihydroxybiphenyl dioxygenase"/>
    <property type="match status" value="1"/>
</dbReference>
<feature type="domain" description="VOC" evidence="1">
    <location>
        <begin position="149"/>
        <end position="273"/>
    </location>
</feature>
<dbReference type="Proteomes" id="UP000659344">
    <property type="component" value="Unassembled WGS sequence"/>
</dbReference>
<accession>A0ABQ1YJN3</accession>
<dbReference type="PROSITE" id="PS51819">
    <property type="entry name" value="VOC"/>
    <property type="match status" value="1"/>
</dbReference>
<name>A0ABQ1YJN3_9BACL</name>
<reference evidence="3" key="1">
    <citation type="journal article" date="2019" name="Int. J. Syst. Evol. Microbiol.">
        <title>The Global Catalogue of Microorganisms (GCM) 10K type strain sequencing project: providing services to taxonomists for standard genome sequencing and annotation.</title>
        <authorList>
            <consortium name="The Broad Institute Genomics Platform"/>
            <consortium name="The Broad Institute Genome Sequencing Center for Infectious Disease"/>
            <person name="Wu L."/>
            <person name="Ma J."/>
        </authorList>
    </citation>
    <scope>NUCLEOTIDE SEQUENCE [LARGE SCALE GENOMIC DNA]</scope>
    <source>
        <strain evidence="3">CGMCC 1.12769</strain>
    </source>
</reference>
<proteinExistence type="predicted"/>
<dbReference type="EMBL" id="BMFT01000001">
    <property type="protein sequence ID" value="GGH27777.1"/>
    <property type="molecule type" value="Genomic_DNA"/>
</dbReference>
<dbReference type="InterPro" id="IPR037523">
    <property type="entry name" value="VOC_core"/>
</dbReference>
<dbReference type="InterPro" id="IPR029068">
    <property type="entry name" value="Glyas_Bleomycin-R_OHBP_Dase"/>
</dbReference>
<dbReference type="Pfam" id="PF00903">
    <property type="entry name" value="Glyoxalase"/>
    <property type="match status" value="1"/>
</dbReference>
<dbReference type="Gene3D" id="3.10.180.10">
    <property type="entry name" value="2,3-Dihydroxybiphenyl 1,2-Dioxygenase, domain 1"/>
    <property type="match status" value="1"/>
</dbReference>
<dbReference type="RefSeq" id="WP_188539995.1">
    <property type="nucleotide sequence ID" value="NZ_BMFT01000001.1"/>
</dbReference>
<comment type="caution">
    <text evidence="2">The sequence shown here is derived from an EMBL/GenBank/DDBJ whole genome shotgun (WGS) entry which is preliminary data.</text>
</comment>
<dbReference type="CDD" id="cd06587">
    <property type="entry name" value="VOC"/>
    <property type="match status" value="1"/>
</dbReference>
<keyword evidence="3" id="KW-1185">Reference proteome</keyword>